<dbReference type="Gene3D" id="3.90.230.10">
    <property type="entry name" value="Creatinase/methionine aminopeptidase superfamily"/>
    <property type="match status" value="1"/>
</dbReference>
<reference evidence="2 3" key="1">
    <citation type="journal article" date="2017" name="Curr. Biol.">
        <title>Genome architecture and evolution of a unichromosomal asexual nematode.</title>
        <authorList>
            <person name="Fradin H."/>
            <person name="Zegar C."/>
            <person name="Gutwein M."/>
            <person name="Lucas J."/>
            <person name="Kovtun M."/>
            <person name="Corcoran D."/>
            <person name="Baugh L.R."/>
            <person name="Kiontke K."/>
            <person name="Gunsalus K."/>
            <person name="Fitch D.H."/>
            <person name="Piano F."/>
        </authorList>
    </citation>
    <scope>NUCLEOTIDE SEQUENCE [LARGE SCALE GENOMIC DNA]</scope>
    <source>
        <strain evidence="2">PF1309</strain>
    </source>
</reference>
<evidence type="ECO:0000313" key="2">
    <source>
        <dbReference type="EMBL" id="PAV73845.1"/>
    </source>
</evidence>
<dbReference type="OrthoDB" id="630895at2759"/>
<dbReference type="SUPFAM" id="SSF55920">
    <property type="entry name" value="Creatinase/aminopeptidase"/>
    <property type="match status" value="1"/>
</dbReference>
<dbReference type="AlphaFoldDB" id="A0A2A2KIT7"/>
<evidence type="ECO:0000313" key="3">
    <source>
        <dbReference type="Proteomes" id="UP000218231"/>
    </source>
</evidence>
<dbReference type="EMBL" id="LIAE01008475">
    <property type="protein sequence ID" value="PAV73845.1"/>
    <property type="molecule type" value="Genomic_DNA"/>
</dbReference>
<dbReference type="PANTHER" id="PTHR34822">
    <property type="entry name" value="GRPB DOMAIN PROTEIN (AFU_ORTHOLOGUE AFUA_1G01530)"/>
    <property type="match status" value="1"/>
</dbReference>
<organism evidence="2 3">
    <name type="scientific">Diploscapter pachys</name>
    <dbReference type="NCBI Taxonomy" id="2018661"/>
    <lineage>
        <taxon>Eukaryota</taxon>
        <taxon>Metazoa</taxon>
        <taxon>Ecdysozoa</taxon>
        <taxon>Nematoda</taxon>
        <taxon>Chromadorea</taxon>
        <taxon>Rhabditida</taxon>
        <taxon>Rhabditina</taxon>
        <taxon>Rhabditomorpha</taxon>
        <taxon>Rhabditoidea</taxon>
        <taxon>Rhabditidae</taxon>
        <taxon>Diploscapter</taxon>
    </lineage>
</organism>
<dbReference type="PANTHER" id="PTHR34822:SF1">
    <property type="entry name" value="GRPB FAMILY PROTEIN"/>
    <property type="match status" value="1"/>
</dbReference>
<feature type="domain" description="Peptidase M24" evidence="1">
    <location>
        <begin position="220"/>
        <end position="414"/>
    </location>
</feature>
<sequence length="452" mass="49519">MALTSKITIYNPEWPQRYEADKVLLASAFGDELLALHHVGSTAVPQLAAKPEIDVLIEVSEHRNEAARDQVLLKLGYVRGTDLSEGHHFYRRNVGEVRTHKIHICRCGHDSVIQMLTFRDLLRNDASLRQRYQDLKLELEASNTGGMAEYLARKGPFIITALCEVGIRPGILLLLYCVNIFATESSLESYAEANRSRAVGITQLDSSTILAEETRLAPLASDLLLKVKPMIREGGSGAAIQRYVLTQFERYGWLPMLVGYKGYTAAVPVSVNSQVGNAPPTNTPFPNAALVKVELVAASAQAHVAQVWTFATANATEQQRQLLATARSALRSGIDQVRGGEPLFNVGQAIQEVLDANQAVAIHELAGYAMGQSRVQEPQVLGYKGYTNDNTLMQPGQVLNVYVIAKAGAFGVRFQPPDFWTVHTQDGADSVMLSAMVEVTVDGHRLLSRLVD</sequence>
<accession>A0A2A2KIT7</accession>
<proteinExistence type="predicted"/>
<gene>
    <name evidence="2" type="ORF">WR25_00710</name>
</gene>
<dbReference type="InterPro" id="IPR007344">
    <property type="entry name" value="GrpB/CoaE"/>
</dbReference>
<dbReference type="InterPro" id="IPR036005">
    <property type="entry name" value="Creatinase/aminopeptidase-like"/>
</dbReference>
<keyword evidence="3" id="KW-1185">Reference proteome</keyword>
<name>A0A2A2KIT7_9BILA</name>
<dbReference type="Pfam" id="PF00557">
    <property type="entry name" value="Peptidase_M24"/>
    <property type="match status" value="1"/>
</dbReference>
<dbReference type="InterPro" id="IPR000994">
    <property type="entry name" value="Pept_M24"/>
</dbReference>
<dbReference type="SUPFAM" id="SSF81301">
    <property type="entry name" value="Nucleotidyltransferase"/>
    <property type="match status" value="1"/>
</dbReference>
<dbReference type="Proteomes" id="UP000218231">
    <property type="component" value="Unassembled WGS sequence"/>
</dbReference>
<protein>
    <recommendedName>
        <fullName evidence="1">Peptidase M24 domain-containing protein</fullName>
    </recommendedName>
</protein>
<dbReference type="Pfam" id="PF04229">
    <property type="entry name" value="GrpB"/>
    <property type="match status" value="1"/>
</dbReference>
<dbReference type="InterPro" id="IPR043519">
    <property type="entry name" value="NT_sf"/>
</dbReference>
<evidence type="ECO:0000259" key="1">
    <source>
        <dbReference type="Pfam" id="PF00557"/>
    </source>
</evidence>
<dbReference type="STRING" id="2018661.A0A2A2KIT7"/>
<comment type="caution">
    <text evidence="2">The sequence shown here is derived from an EMBL/GenBank/DDBJ whole genome shotgun (WGS) entry which is preliminary data.</text>
</comment>
<dbReference type="Gene3D" id="3.30.460.10">
    <property type="entry name" value="Beta Polymerase, domain 2"/>
    <property type="match status" value="1"/>
</dbReference>